<evidence type="ECO:0000256" key="1">
    <source>
        <dbReference type="SAM" id="MobiDB-lite"/>
    </source>
</evidence>
<dbReference type="RefSeq" id="XP_062724691.1">
    <property type="nucleotide sequence ID" value="XM_062861643.1"/>
</dbReference>
<proteinExistence type="predicted"/>
<reference evidence="2" key="1">
    <citation type="journal article" date="2023" name="Mol. Phylogenet. Evol.">
        <title>Genome-scale phylogeny and comparative genomics of the fungal order Sordariales.</title>
        <authorList>
            <person name="Hensen N."/>
            <person name="Bonometti L."/>
            <person name="Westerberg I."/>
            <person name="Brannstrom I.O."/>
            <person name="Guillou S."/>
            <person name="Cros-Aarteil S."/>
            <person name="Calhoun S."/>
            <person name="Haridas S."/>
            <person name="Kuo A."/>
            <person name="Mondo S."/>
            <person name="Pangilinan J."/>
            <person name="Riley R."/>
            <person name="LaButti K."/>
            <person name="Andreopoulos B."/>
            <person name="Lipzen A."/>
            <person name="Chen C."/>
            <person name="Yan M."/>
            <person name="Daum C."/>
            <person name="Ng V."/>
            <person name="Clum A."/>
            <person name="Steindorff A."/>
            <person name="Ohm R.A."/>
            <person name="Martin F."/>
            <person name="Silar P."/>
            <person name="Natvig D.O."/>
            <person name="Lalanne C."/>
            <person name="Gautier V."/>
            <person name="Ament-Velasquez S.L."/>
            <person name="Kruys A."/>
            <person name="Hutchinson M.I."/>
            <person name="Powell A.J."/>
            <person name="Barry K."/>
            <person name="Miller A.N."/>
            <person name="Grigoriev I.V."/>
            <person name="Debuchy R."/>
            <person name="Gladieux P."/>
            <person name="Hiltunen Thoren M."/>
            <person name="Johannesson H."/>
        </authorList>
    </citation>
    <scope>NUCLEOTIDE SEQUENCE</scope>
    <source>
        <strain evidence="2">CBS 333.67</strain>
    </source>
</reference>
<organism evidence="2 3">
    <name type="scientific">Chaetomium strumarium</name>
    <dbReference type="NCBI Taxonomy" id="1170767"/>
    <lineage>
        <taxon>Eukaryota</taxon>
        <taxon>Fungi</taxon>
        <taxon>Dikarya</taxon>
        <taxon>Ascomycota</taxon>
        <taxon>Pezizomycotina</taxon>
        <taxon>Sordariomycetes</taxon>
        <taxon>Sordariomycetidae</taxon>
        <taxon>Sordariales</taxon>
        <taxon>Chaetomiaceae</taxon>
        <taxon>Chaetomium</taxon>
    </lineage>
</organism>
<reference evidence="2" key="2">
    <citation type="submission" date="2023-06" db="EMBL/GenBank/DDBJ databases">
        <authorList>
            <consortium name="Lawrence Berkeley National Laboratory"/>
            <person name="Mondo S.J."/>
            <person name="Hensen N."/>
            <person name="Bonometti L."/>
            <person name="Westerberg I."/>
            <person name="Brannstrom I.O."/>
            <person name="Guillou S."/>
            <person name="Cros-Aarteil S."/>
            <person name="Calhoun S."/>
            <person name="Haridas S."/>
            <person name="Kuo A."/>
            <person name="Pangilinan J."/>
            <person name="Riley R."/>
            <person name="Labutti K."/>
            <person name="Andreopoulos B."/>
            <person name="Lipzen A."/>
            <person name="Chen C."/>
            <person name="Yanf M."/>
            <person name="Daum C."/>
            <person name="Ng V."/>
            <person name="Clum A."/>
            <person name="Steindorff A."/>
            <person name="Ohm R."/>
            <person name="Martin F."/>
            <person name="Silar P."/>
            <person name="Natvig D."/>
            <person name="Lalanne C."/>
            <person name="Gautier V."/>
            <person name="Ament-Velasquez S.L."/>
            <person name="Kruys A."/>
            <person name="Hutchinson M.I."/>
            <person name="Powell A.J."/>
            <person name="Barry K."/>
            <person name="Miller A.N."/>
            <person name="Grigoriev I.V."/>
            <person name="Debuchy R."/>
            <person name="Gladieux P."/>
            <person name="Thoren M.H."/>
            <person name="Johannesson H."/>
        </authorList>
    </citation>
    <scope>NUCLEOTIDE SEQUENCE</scope>
    <source>
        <strain evidence="2">CBS 333.67</strain>
    </source>
</reference>
<comment type="caution">
    <text evidence="2">The sequence shown here is derived from an EMBL/GenBank/DDBJ whole genome shotgun (WGS) entry which is preliminary data.</text>
</comment>
<protein>
    <submittedName>
        <fullName evidence="2">Uncharacterized protein</fullName>
    </submittedName>
</protein>
<dbReference type="GeneID" id="87880472"/>
<evidence type="ECO:0000313" key="2">
    <source>
        <dbReference type="EMBL" id="KAK3308911.1"/>
    </source>
</evidence>
<dbReference type="EMBL" id="JAUDZG010000002">
    <property type="protein sequence ID" value="KAK3308911.1"/>
    <property type="molecule type" value="Genomic_DNA"/>
</dbReference>
<sequence>MNWATPLNASKMFSAKAAVTDGSVYTYTIVFSEFADGLINCGGEQGVFPPRAAGRNLPKCLTSTTAPSWLGQLAGDTTLLPNTSYCIEVLVNSRLLGLPFGTLILHGGHLVPWILCYLGLESPCSMLTLFGRCYQSTLPQLDCRSNDPQHGPQLQQHTYPRSCVPASHRRRRFPMPIVDLNTRHGGTSDARKRAANSRPTRLRPSSRCQHCQAAPKPDRETARGSSSERFQERLGALHAFGPDPPSTAYHRSLHKPHLANDRLCTSR</sequence>
<dbReference type="AlphaFoldDB" id="A0AAJ0M4M7"/>
<name>A0AAJ0M4M7_9PEZI</name>
<keyword evidence="3" id="KW-1185">Reference proteome</keyword>
<gene>
    <name evidence="2" type="ORF">B0T15DRAFT_122485</name>
</gene>
<feature type="region of interest" description="Disordered" evidence="1">
    <location>
        <begin position="178"/>
        <end position="229"/>
    </location>
</feature>
<accession>A0AAJ0M4M7</accession>
<dbReference type="Proteomes" id="UP001273166">
    <property type="component" value="Unassembled WGS sequence"/>
</dbReference>
<evidence type="ECO:0000313" key="3">
    <source>
        <dbReference type="Proteomes" id="UP001273166"/>
    </source>
</evidence>